<dbReference type="PANTHER" id="PTHR37319">
    <property type="entry name" value="TRANSPOSASE"/>
    <property type="match status" value="1"/>
</dbReference>
<dbReference type="InterPro" id="IPR047768">
    <property type="entry name" value="Tn5p-like"/>
</dbReference>
<evidence type="ECO:0000313" key="2">
    <source>
        <dbReference type="EMBL" id="RUT10740.1"/>
    </source>
</evidence>
<dbReference type="GO" id="GO:0006313">
    <property type="term" value="P:DNA transposition"/>
    <property type="evidence" value="ECO:0007669"/>
    <property type="project" value="InterPro"/>
</dbReference>
<dbReference type="AlphaFoldDB" id="A0AB37UH92"/>
<feature type="domain" description="Transposase IS4-like" evidence="1">
    <location>
        <begin position="11"/>
        <end position="162"/>
    </location>
</feature>
<dbReference type="GO" id="GO:0004803">
    <property type="term" value="F:transposase activity"/>
    <property type="evidence" value="ECO:0007669"/>
    <property type="project" value="InterPro"/>
</dbReference>
<dbReference type="Proteomes" id="UP000282574">
    <property type="component" value="Unassembled WGS sequence"/>
</dbReference>
<dbReference type="InterPro" id="IPR012337">
    <property type="entry name" value="RNaseH-like_sf"/>
</dbReference>
<gene>
    <name evidence="2" type="ORF">DSM107010_39800</name>
</gene>
<evidence type="ECO:0000259" key="1">
    <source>
        <dbReference type="Pfam" id="PF01609"/>
    </source>
</evidence>
<dbReference type="InterPro" id="IPR002559">
    <property type="entry name" value="Transposase_11"/>
</dbReference>
<dbReference type="PANTHER" id="PTHR37319:SF1">
    <property type="entry name" value="TRANSPOSASE TN5 DIMERISATION DOMAIN-CONTAINING PROTEIN"/>
    <property type="match status" value="1"/>
</dbReference>
<dbReference type="InterPro" id="IPR047658">
    <property type="entry name" value="IS4-like_transpos"/>
</dbReference>
<evidence type="ECO:0000313" key="3">
    <source>
        <dbReference type="Proteomes" id="UP000282574"/>
    </source>
</evidence>
<protein>
    <recommendedName>
        <fullName evidence="1">Transposase IS4-like domain-containing protein</fullName>
    </recommendedName>
</protein>
<reference evidence="2 3" key="1">
    <citation type="journal article" date="2019" name="Genome Biol. Evol.">
        <title>Day and night: Metabolic profiles and evolutionary relationships of six axenic non-marine cyanobacteria.</title>
        <authorList>
            <person name="Will S.E."/>
            <person name="Henke P."/>
            <person name="Boedeker C."/>
            <person name="Huang S."/>
            <person name="Brinkmann H."/>
            <person name="Rohde M."/>
            <person name="Jarek M."/>
            <person name="Friedl T."/>
            <person name="Seufert S."/>
            <person name="Schumacher M."/>
            <person name="Overmann J."/>
            <person name="Neumann-Schaal M."/>
            <person name="Petersen J."/>
        </authorList>
    </citation>
    <scope>NUCLEOTIDE SEQUENCE [LARGE SCALE GENOMIC DNA]</scope>
    <source>
        <strain evidence="2 3">SAG 39.79</strain>
    </source>
</reference>
<dbReference type="GO" id="GO:0003677">
    <property type="term" value="F:DNA binding"/>
    <property type="evidence" value="ECO:0007669"/>
    <property type="project" value="InterPro"/>
</dbReference>
<dbReference type="NCBIfam" id="NF033591">
    <property type="entry name" value="transpos_IS4_2"/>
    <property type="match status" value="1"/>
</dbReference>
<dbReference type="Gene3D" id="3.90.350.10">
    <property type="entry name" value="Transposase Inhibitor Protein From Tn5, Chain A, domain 1"/>
    <property type="match status" value="1"/>
</dbReference>
<sequence length="204" mass="23351">MRPVIRLLCAYEIVILADREFHSVELAKWLCEKKIYFVLRQKKDTNIQQKGRNYQELTTLELAPGMSRFLSDIKVTKEKGLNQANLAAYWKRKSRQNREKEPWYLLTNLGSLAEALTAYRKRTGIEAMFKDCKTGGYNLEGSRASIERLTRLVLLIAIAYTWSTLKGELLNQLDNNFTLAVSGKLGKFSLKIVAFGLVCMAMFG</sequence>
<keyword evidence="3" id="KW-1185">Reference proteome</keyword>
<proteinExistence type="predicted"/>
<comment type="caution">
    <text evidence="2">The sequence shown here is derived from an EMBL/GenBank/DDBJ whole genome shotgun (WGS) entry which is preliminary data.</text>
</comment>
<name>A0AB37UH92_9CYAN</name>
<dbReference type="EMBL" id="RSCK01000037">
    <property type="protein sequence ID" value="RUT10740.1"/>
    <property type="molecule type" value="Genomic_DNA"/>
</dbReference>
<accession>A0AB37UH92</accession>
<dbReference type="Pfam" id="PF01609">
    <property type="entry name" value="DDE_Tnp_1"/>
    <property type="match status" value="1"/>
</dbReference>
<dbReference type="SUPFAM" id="SSF53098">
    <property type="entry name" value="Ribonuclease H-like"/>
    <property type="match status" value="1"/>
</dbReference>
<organism evidence="2 3">
    <name type="scientific">Chroococcidiopsis cubana SAG 39.79</name>
    <dbReference type="NCBI Taxonomy" id="388085"/>
    <lineage>
        <taxon>Bacteria</taxon>
        <taxon>Bacillati</taxon>
        <taxon>Cyanobacteriota</taxon>
        <taxon>Cyanophyceae</taxon>
        <taxon>Chroococcidiopsidales</taxon>
        <taxon>Chroococcidiopsidaceae</taxon>
        <taxon>Chroococcidiopsis</taxon>
    </lineage>
</organism>